<protein>
    <submittedName>
        <fullName evidence="2">Uncharacterized protein</fullName>
    </submittedName>
</protein>
<feature type="compositionally biased region" description="Basic and acidic residues" evidence="1">
    <location>
        <begin position="153"/>
        <end position="182"/>
    </location>
</feature>
<sequence>MGVVVGDKLRRCLRRHRSARGGGDASAEATESSLAASSLPKQCFNPDWSSRKADEREKQEAMLHFVAEQVGQLAATLLALLGDGRDCQLAAREANERESQPPLPQAFSRGLEGRIEGLLWQNQAQFIRVVAIPVCPKSQSSKGRLHSSSSTSEIDRVERERELSGKRHEQEERGRPKDERQRARATNALSSNRP</sequence>
<feature type="region of interest" description="Disordered" evidence="1">
    <location>
        <begin position="138"/>
        <end position="194"/>
    </location>
</feature>
<feature type="compositionally biased region" description="Polar residues" evidence="1">
    <location>
        <begin position="138"/>
        <end position="152"/>
    </location>
</feature>
<evidence type="ECO:0000256" key="1">
    <source>
        <dbReference type="SAM" id="MobiDB-lite"/>
    </source>
</evidence>
<proteinExistence type="predicted"/>
<gene>
    <name evidence="2" type="ORF">BJ508DRAFT_300275</name>
</gene>
<dbReference type="Proteomes" id="UP000275078">
    <property type="component" value="Unassembled WGS sequence"/>
</dbReference>
<evidence type="ECO:0000313" key="2">
    <source>
        <dbReference type="EMBL" id="RPA87902.1"/>
    </source>
</evidence>
<evidence type="ECO:0000313" key="3">
    <source>
        <dbReference type="Proteomes" id="UP000275078"/>
    </source>
</evidence>
<name>A0A3N4IP05_ASCIM</name>
<feature type="compositionally biased region" description="Low complexity" evidence="1">
    <location>
        <begin position="25"/>
        <end position="39"/>
    </location>
</feature>
<accession>A0A3N4IP05</accession>
<keyword evidence="3" id="KW-1185">Reference proteome</keyword>
<dbReference type="EMBL" id="ML119645">
    <property type="protein sequence ID" value="RPA87902.1"/>
    <property type="molecule type" value="Genomic_DNA"/>
</dbReference>
<dbReference type="AlphaFoldDB" id="A0A3N4IP05"/>
<feature type="region of interest" description="Disordered" evidence="1">
    <location>
        <begin position="16"/>
        <end position="49"/>
    </location>
</feature>
<reference evidence="2 3" key="1">
    <citation type="journal article" date="2018" name="Nat. Ecol. Evol.">
        <title>Pezizomycetes genomes reveal the molecular basis of ectomycorrhizal truffle lifestyle.</title>
        <authorList>
            <person name="Murat C."/>
            <person name="Payen T."/>
            <person name="Noel B."/>
            <person name="Kuo A."/>
            <person name="Morin E."/>
            <person name="Chen J."/>
            <person name="Kohler A."/>
            <person name="Krizsan K."/>
            <person name="Balestrini R."/>
            <person name="Da Silva C."/>
            <person name="Montanini B."/>
            <person name="Hainaut M."/>
            <person name="Levati E."/>
            <person name="Barry K.W."/>
            <person name="Belfiori B."/>
            <person name="Cichocki N."/>
            <person name="Clum A."/>
            <person name="Dockter R.B."/>
            <person name="Fauchery L."/>
            <person name="Guy J."/>
            <person name="Iotti M."/>
            <person name="Le Tacon F."/>
            <person name="Lindquist E.A."/>
            <person name="Lipzen A."/>
            <person name="Malagnac F."/>
            <person name="Mello A."/>
            <person name="Molinier V."/>
            <person name="Miyauchi S."/>
            <person name="Poulain J."/>
            <person name="Riccioni C."/>
            <person name="Rubini A."/>
            <person name="Sitrit Y."/>
            <person name="Splivallo R."/>
            <person name="Traeger S."/>
            <person name="Wang M."/>
            <person name="Zifcakova L."/>
            <person name="Wipf D."/>
            <person name="Zambonelli A."/>
            <person name="Paolocci F."/>
            <person name="Nowrousian M."/>
            <person name="Ottonello S."/>
            <person name="Baldrian P."/>
            <person name="Spatafora J.W."/>
            <person name="Henrissat B."/>
            <person name="Nagy L.G."/>
            <person name="Aury J.M."/>
            <person name="Wincker P."/>
            <person name="Grigoriev I.V."/>
            <person name="Bonfante P."/>
            <person name="Martin F.M."/>
        </authorList>
    </citation>
    <scope>NUCLEOTIDE SEQUENCE [LARGE SCALE GENOMIC DNA]</scope>
    <source>
        <strain evidence="2 3">RN42</strain>
    </source>
</reference>
<organism evidence="2 3">
    <name type="scientific">Ascobolus immersus RN42</name>
    <dbReference type="NCBI Taxonomy" id="1160509"/>
    <lineage>
        <taxon>Eukaryota</taxon>
        <taxon>Fungi</taxon>
        <taxon>Dikarya</taxon>
        <taxon>Ascomycota</taxon>
        <taxon>Pezizomycotina</taxon>
        <taxon>Pezizomycetes</taxon>
        <taxon>Pezizales</taxon>
        <taxon>Ascobolaceae</taxon>
        <taxon>Ascobolus</taxon>
    </lineage>
</organism>